<comment type="caution">
    <text evidence="1">The sequence shown here is derived from an EMBL/GenBank/DDBJ whole genome shotgun (WGS) entry which is preliminary data.</text>
</comment>
<sequence>MTDTTNTTRLYICIEEVVRLLNNAECYAFVSVDEQLAYLEDRAQLLHQLVDAFGDERGRYVAQDADDRAERARGVAEKPAPMNAAIPGRHRAVRSVQLSRSGEIVVVASV</sequence>
<accession>A0A7X0EWQ3</accession>
<evidence type="ECO:0000313" key="2">
    <source>
        <dbReference type="Proteomes" id="UP000583800"/>
    </source>
</evidence>
<evidence type="ECO:0000313" key="1">
    <source>
        <dbReference type="EMBL" id="MBB6347237.1"/>
    </source>
</evidence>
<dbReference type="RefSeq" id="WP_185085221.1">
    <property type="nucleotide sequence ID" value="NZ_JACHJB010000002.1"/>
</dbReference>
<dbReference type="AlphaFoldDB" id="A0A7X0EWQ3"/>
<dbReference type="EMBL" id="JACHJB010000002">
    <property type="protein sequence ID" value="MBB6347237.1"/>
    <property type="molecule type" value="Genomic_DNA"/>
</dbReference>
<dbReference type="Proteomes" id="UP000583800">
    <property type="component" value="Unassembled WGS sequence"/>
</dbReference>
<organism evidence="1 2">
    <name type="scientific">Nonomuraea muscovyensis</name>
    <dbReference type="NCBI Taxonomy" id="1124761"/>
    <lineage>
        <taxon>Bacteria</taxon>
        <taxon>Bacillati</taxon>
        <taxon>Actinomycetota</taxon>
        <taxon>Actinomycetes</taxon>
        <taxon>Streptosporangiales</taxon>
        <taxon>Streptosporangiaceae</taxon>
        <taxon>Nonomuraea</taxon>
    </lineage>
</organism>
<keyword evidence="2" id="KW-1185">Reference proteome</keyword>
<proteinExistence type="predicted"/>
<protein>
    <submittedName>
        <fullName evidence="1">Uncharacterized protein</fullName>
    </submittedName>
</protein>
<gene>
    <name evidence="1" type="ORF">FHU36_003782</name>
</gene>
<name>A0A7X0EWQ3_9ACTN</name>
<reference evidence="1 2" key="1">
    <citation type="submission" date="2020-08" db="EMBL/GenBank/DDBJ databases">
        <title>Sequencing the genomes of 1000 actinobacteria strains.</title>
        <authorList>
            <person name="Klenk H.-P."/>
        </authorList>
    </citation>
    <scope>NUCLEOTIDE SEQUENCE [LARGE SCALE GENOMIC DNA]</scope>
    <source>
        <strain evidence="1 2">DSM 45913</strain>
    </source>
</reference>